<keyword evidence="3" id="KW-1185">Reference proteome</keyword>
<dbReference type="GeneID" id="37054011"/>
<dbReference type="AlphaFoldDB" id="A0A317UTD4"/>
<dbReference type="VEuPathDB" id="FungiDB:BO83DRAFT_381698"/>
<comment type="caution">
    <text evidence="2">The sequence shown here is derived from an EMBL/GenBank/DDBJ whole genome shotgun (WGS) entry which is preliminary data.</text>
</comment>
<organism evidence="2 3">
    <name type="scientific">Aspergillus eucalypticola (strain CBS 122712 / IBT 29274)</name>
    <dbReference type="NCBI Taxonomy" id="1448314"/>
    <lineage>
        <taxon>Eukaryota</taxon>
        <taxon>Fungi</taxon>
        <taxon>Dikarya</taxon>
        <taxon>Ascomycota</taxon>
        <taxon>Pezizomycotina</taxon>
        <taxon>Eurotiomycetes</taxon>
        <taxon>Eurotiomycetidae</taxon>
        <taxon>Eurotiales</taxon>
        <taxon>Aspergillaceae</taxon>
        <taxon>Aspergillus</taxon>
        <taxon>Aspergillus subgen. Circumdati</taxon>
    </lineage>
</organism>
<keyword evidence="1" id="KW-1133">Transmembrane helix</keyword>
<dbReference type="Proteomes" id="UP000246171">
    <property type="component" value="Unassembled WGS sequence"/>
</dbReference>
<dbReference type="EMBL" id="MSFU01000029">
    <property type="protein sequence ID" value="PWY64895.1"/>
    <property type="molecule type" value="Genomic_DNA"/>
</dbReference>
<name>A0A317UTD4_ASPEC</name>
<evidence type="ECO:0000313" key="3">
    <source>
        <dbReference type="Proteomes" id="UP000246171"/>
    </source>
</evidence>
<accession>A0A317UTD4</accession>
<reference evidence="2" key="1">
    <citation type="submission" date="2016-12" db="EMBL/GenBank/DDBJ databases">
        <title>The genomes of Aspergillus section Nigri reveals drivers in fungal speciation.</title>
        <authorList>
            <consortium name="DOE Joint Genome Institute"/>
            <person name="Vesth T.C."/>
            <person name="Nybo J."/>
            <person name="Theobald S."/>
            <person name="Brandl J."/>
            <person name="Frisvad J.C."/>
            <person name="Nielsen K.F."/>
            <person name="Lyhne E.K."/>
            <person name="Kogle M.E."/>
            <person name="Kuo A."/>
            <person name="Riley R."/>
            <person name="Clum A."/>
            <person name="Nolan M."/>
            <person name="Lipzen A."/>
            <person name="Salamov A."/>
            <person name="Henrissat B."/>
            <person name="Wiebenga A."/>
            <person name="De vries R.P."/>
            <person name="Grigoriev I.V."/>
            <person name="Mortensen U.H."/>
            <person name="Andersen M.R."/>
            <person name="Baker S.E."/>
        </authorList>
    </citation>
    <scope>NUCLEOTIDE SEQUENCE</scope>
    <source>
        <strain evidence="2">CBS 122712</strain>
    </source>
</reference>
<feature type="transmembrane region" description="Helical" evidence="1">
    <location>
        <begin position="33"/>
        <end position="51"/>
    </location>
</feature>
<dbReference type="RefSeq" id="XP_025384213.1">
    <property type="nucleotide sequence ID" value="XM_025532049.1"/>
</dbReference>
<gene>
    <name evidence="2" type="ORF">BO83DRAFT_381698</name>
</gene>
<proteinExistence type="predicted"/>
<sequence length="56" mass="6523">MYILQTSHECSNSQDNFLQSSHTHTKRITKPKLWLLMMSEIAFMGICNVYMKSIGK</sequence>
<protein>
    <submittedName>
        <fullName evidence="2">Uncharacterized protein</fullName>
    </submittedName>
</protein>
<evidence type="ECO:0000313" key="2">
    <source>
        <dbReference type="EMBL" id="PWY64895.1"/>
    </source>
</evidence>
<evidence type="ECO:0000256" key="1">
    <source>
        <dbReference type="SAM" id="Phobius"/>
    </source>
</evidence>
<keyword evidence="1" id="KW-0812">Transmembrane</keyword>
<keyword evidence="1" id="KW-0472">Membrane</keyword>